<sequence length="207" mass="22655">STGTGSDALHYFNRGGELFGFDPLNDFLSNAHLNLFGPSGSGKSATLVGICLRLLATHRPRLFVIEAGNSFGLLGAYCERMGLKVNRVQLSGSSKGILAPFADAKHLVGQEVAHVCSDESLDIEHLNDNDSEDDEQRDILGELEIMARLMITGGEENELADYRRADSAMVRDAIKAAAELAHERYTVRPTHIKEQLITFSQDAQRPE</sequence>
<reference evidence="1 2" key="1">
    <citation type="journal article" date="2012" name="Int. J. Syst. Evol. Microbiol.">
        <title>Vibrio caribbeanicus sp. nov., isolated from the marine sponge Scleritoderma cyanea.</title>
        <authorList>
            <person name="Hoffmann M."/>
            <person name="Monday S.R."/>
            <person name="Allard M.W."/>
            <person name="Strain E.A."/>
            <person name="Whittaker P."/>
            <person name="Naum M."/>
            <person name="McCarthy P.J."/>
            <person name="Lopez J.V."/>
            <person name="Fischer M."/>
            <person name="Brown E.W."/>
        </authorList>
    </citation>
    <scope>NUCLEOTIDE SEQUENCE [LARGE SCALE GENOMIC DNA]</scope>
    <source>
        <strain evidence="1 2">ATCC 700023</strain>
    </source>
</reference>
<keyword evidence="2" id="KW-1185">Reference proteome</keyword>
<dbReference type="Gene3D" id="3.40.50.300">
    <property type="entry name" value="P-loop containing nucleotide triphosphate hydrolases"/>
    <property type="match status" value="1"/>
</dbReference>
<dbReference type="SUPFAM" id="SSF52540">
    <property type="entry name" value="P-loop containing nucleoside triphosphate hydrolases"/>
    <property type="match status" value="1"/>
</dbReference>
<accession>F9S5Q6</accession>
<feature type="non-terminal residue" evidence="1">
    <location>
        <position position="207"/>
    </location>
</feature>
<proteinExistence type="predicted"/>
<organism evidence="1 2">
    <name type="scientific">Vibrio ichthyoenteri ATCC 700023</name>
    <dbReference type="NCBI Taxonomy" id="870968"/>
    <lineage>
        <taxon>Bacteria</taxon>
        <taxon>Pseudomonadati</taxon>
        <taxon>Pseudomonadota</taxon>
        <taxon>Gammaproteobacteria</taxon>
        <taxon>Vibrionales</taxon>
        <taxon>Vibrionaceae</taxon>
        <taxon>Vibrio</taxon>
    </lineage>
</organism>
<dbReference type="AlphaFoldDB" id="F9S5Q6"/>
<gene>
    <name evidence="1" type="ORF">VII00023_00890</name>
</gene>
<name>F9S5Q6_9VIBR</name>
<dbReference type="InterPro" id="IPR027417">
    <property type="entry name" value="P-loop_NTPase"/>
</dbReference>
<evidence type="ECO:0000313" key="2">
    <source>
        <dbReference type="Proteomes" id="UP000004605"/>
    </source>
</evidence>
<feature type="non-terminal residue" evidence="1">
    <location>
        <position position="1"/>
    </location>
</feature>
<dbReference type="EMBL" id="AFWF01000229">
    <property type="protein sequence ID" value="EGU35368.1"/>
    <property type="molecule type" value="Genomic_DNA"/>
</dbReference>
<dbReference type="Proteomes" id="UP000004605">
    <property type="component" value="Unassembled WGS sequence"/>
</dbReference>
<comment type="caution">
    <text evidence="1">The sequence shown here is derived from an EMBL/GenBank/DDBJ whole genome shotgun (WGS) entry which is preliminary data.</text>
</comment>
<protein>
    <submittedName>
        <fullName evidence="1">AAA ATPase</fullName>
    </submittedName>
</protein>
<evidence type="ECO:0000313" key="1">
    <source>
        <dbReference type="EMBL" id="EGU35368.1"/>
    </source>
</evidence>